<reference evidence="2" key="1">
    <citation type="submission" date="2020-07" db="EMBL/GenBank/DDBJ databases">
        <title>Ethylene signaling mediates host invasion by parasitic plants.</title>
        <authorList>
            <person name="Yoshida S."/>
        </authorList>
    </citation>
    <scope>NUCLEOTIDE SEQUENCE</scope>
    <source>
        <strain evidence="2">Okayama</strain>
    </source>
</reference>
<name>A0A830C6R2_9LAMI</name>
<protein>
    <submittedName>
        <fullName evidence="2">Uncharacterized protein</fullName>
    </submittedName>
</protein>
<dbReference type="SUPFAM" id="SSF57938">
    <property type="entry name" value="DnaJ/Hsp40 cysteine-rich domain"/>
    <property type="match status" value="1"/>
</dbReference>
<dbReference type="EMBL" id="BMAC01000379">
    <property type="protein sequence ID" value="GFP95280.1"/>
    <property type="molecule type" value="Genomic_DNA"/>
</dbReference>
<evidence type="ECO:0000313" key="2">
    <source>
        <dbReference type="EMBL" id="GFP95280.1"/>
    </source>
</evidence>
<feature type="transmembrane region" description="Helical" evidence="1">
    <location>
        <begin position="12"/>
        <end position="35"/>
    </location>
</feature>
<dbReference type="InterPro" id="IPR036410">
    <property type="entry name" value="HSP_DnaJ_Cys-rich_dom_sf"/>
</dbReference>
<keyword evidence="1" id="KW-1133">Transmembrane helix</keyword>
<evidence type="ECO:0000256" key="1">
    <source>
        <dbReference type="SAM" id="Phobius"/>
    </source>
</evidence>
<accession>A0A830C6R2</accession>
<sequence>MPGVGASKVLRVVATVAATFVGGSFAIGFLTASISERITVFKKKKCGTSCRACKAVGFYACKLCKGNGTIKWSPLYDPVFINPCVCPTCDGFKVQRCLNCLGYGSV</sequence>
<keyword evidence="1" id="KW-0812">Transmembrane</keyword>
<dbReference type="AlphaFoldDB" id="A0A830C6R2"/>
<keyword evidence="1" id="KW-0472">Membrane</keyword>
<proteinExistence type="predicted"/>
<dbReference type="OrthoDB" id="513013at2759"/>
<dbReference type="PANTHER" id="PTHR15852:SF29">
    <property type="entry name" value="PLASTID TRANSCRIPTIONALLY ACTIVE PROTEIN"/>
    <property type="match status" value="1"/>
</dbReference>
<comment type="caution">
    <text evidence="2">The sequence shown here is derived from an EMBL/GenBank/DDBJ whole genome shotgun (WGS) entry which is preliminary data.</text>
</comment>
<organism evidence="2 3">
    <name type="scientific">Phtheirospermum japonicum</name>
    <dbReference type="NCBI Taxonomy" id="374723"/>
    <lineage>
        <taxon>Eukaryota</taxon>
        <taxon>Viridiplantae</taxon>
        <taxon>Streptophyta</taxon>
        <taxon>Embryophyta</taxon>
        <taxon>Tracheophyta</taxon>
        <taxon>Spermatophyta</taxon>
        <taxon>Magnoliopsida</taxon>
        <taxon>eudicotyledons</taxon>
        <taxon>Gunneridae</taxon>
        <taxon>Pentapetalae</taxon>
        <taxon>asterids</taxon>
        <taxon>lamiids</taxon>
        <taxon>Lamiales</taxon>
        <taxon>Orobanchaceae</taxon>
        <taxon>Orobanchaceae incertae sedis</taxon>
        <taxon>Phtheirospermum</taxon>
    </lineage>
</organism>
<dbReference type="PANTHER" id="PTHR15852">
    <property type="entry name" value="PLASTID TRANSCRIPTIONALLY ACTIVE PROTEIN"/>
    <property type="match status" value="1"/>
</dbReference>
<gene>
    <name evidence="2" type="ORF">PHJA_001672300</name>
</gene>
<dbReference type="Proteomes" id="UP000653305">
    <property type="component" value="Unassembled WGS sequence"/>
</dbReference>
<keyword evidence="3" id="KW-1185">Reference proteome</keyword>
<evidence type="ECO:0000313" key="3">
    <source>
        <dbReference type="Proteomes" id="UP000653305"/>
    </source>
</evidence>